<dbReference type="Proteomes" id="UP000790377">
    <property type="component" value="Unassembled WGS sequence"/>
</dbReference>
<gene>
    <name evidence="1" type="ORF">BJ138DRAFT_1237178</name>
</gene>
<accession>A0ACB7ZUA4</accession>
<comment type="caution">
    <text evidence="1">The sequence shown here is derived from an EMBL/GenBank/DDBJ whole genome shotgun (WGS) entry which is preliminary data.</text>
</comment>
<name>A0ACB7ZUA4_9AGAM</name>
<sequence>VSTDGLRLTCYSLHIILIVLHLCLVGVAVCHEEHRVIVPITSNSSVLTTVLSASLQAFYTLYTALLVFTTQRVSLSRSLSQRQSVTSIHDTAGAWVGLGTAFDSLWKQTKIASSPLEVFSVTAYLLCITVLHISSSSIMQFQNFNNTITEMVPTTLGWPDSPGDIDGIDWETIVSILPSVGLLSGFSAAGLTYGTIYDVLSSNTGTGSATVNATTVNANCVLLTGLTYNPDVEGVTYQCSNLPDGLQNGTYLMAPTPCAYSFITLPANVLNQVLYWSAERSTVRRLSHLYQANYSEFSLTDLNMYLVSCNPSIAQKNVTVDVQSNEIAPPSQVSAPSLSRWATPISICEYYSLRLSNQDWVRSAIMRVQANHIEHVCLAPRICQVTVLMLSTLVRYLMQLLGMNSSQINAAENSIPPQYSSNITPTFTLSMDQMENAVSEVLAQAIWTAGLLGEVGGGFNCSSGSAEITKMVLEMRLNVSREKLSFALSSSVILFAITIRLTCIGIEGSPKNNTVENMGVLELIWLASRSPELRFGVSDVERPSVDNLRAAGMFEVCLASMDGGDLEDKTGEHYEDGQGVKAFCCHPFDITNLPWQCLNPARHQNHVTSQFRKTVILSYRSTSTCYLSPTVHLMLIILLSLPLQTLSFA</sequence>
<organism evidence="1 2">
    <name type="scientific">Hygrophoropsis aurantiaca</name>
    <dbReference type="NCBI Taxonomy" id="72124"/>
    <lineage>
        <taxon>Eukaryota</taxon>
        <taxon>Fungi</taxon>
        <taxon>Dikarya</taxon>
        <taxon>Basidiomycota</taxon>
        <taxon>Agaricomycotina</taxon>
        <taxon>Agaricomycetes</taxon>
        <taxon>Agaricomycetidae</taxon>
        <taxon>Boletales</taxon>
        <taxon>Coniophorineae</taxon>
        <taxon>Hygrophoropsidaceae</taxon>
        <taxon>Hygrophoropsis</taxon>
    </lineage>
</organism>
<proteinExistence type="predicted"/>
<feature type="non-terminal residue" evidence="1">
    <location>
        <position position="1"/>
    </location>
</feature>
<keyword evidence="2" id="KW-1185">Reference proteome</keyword>
<evidence type="ECO:0000313" key="2">
    <source>
        <dbReference type="Proteomes" id="UP000790377"/>
    </source>
</evidence>
<reference evidence="1" key="1">
    <citation type="journal article" date="2021" name="New Phytol.">
        <title>Evolutionary innovations through gain and loss of genes in the ectomycorrhizal Boletales.</title>
        <authorList>
            <person name="Wu G."/>
            <person name="Miyauchi S."/>
            <person name="Morin E."/>
            <person name="Kuo A."/>
            <person name="Drula E."/>
            <person name="Varga T."/>
            <person name="Kohler A."/>
            <person name="Feng B."/>
            <person name="Cao Y."/>
            <person name="Lipzen A."/>
            <person name="Daum C."/>
            <person name="Hundley H."/>
            <person name="Pangilinan J."/>
            <person name="Johnson J."/>
            <person name="Barry K."/>
            <person name="LaButti K."/>
            <person name="Ng V."/>
            <person name="Ahrendt S."/>
            <person name="Min B."/>
            <person name="Choi I.G."/>
            <person name="Park H."/>
            <person name="Plett J.M."/>
            <person name="Magnuson J."/>
            <person name="Spatafora J.W."/>
            <person name="Nagy L.G."/>
            <person name="Henrissat B."/>
            <person name="Grigoriev I.V."/>
            <person name="Yang Z.L."/>
            <person name="Xu J."/>
            <person name="Martin F.M."/>
        </authorList>
    </citation>
    <scope>NUCLEOTIDE SEQUENCE</scope>
    <source>
        <strain evidence="1">ATCC 28755</strain>
    </source>
</reference>
<protein>
    <submittedName>
        <fullName evidence="1">Uncharacterized protein</fullName>
    </submittedName>
</protein>
<dbReference type="EMBL" id="MU268447">
    <property type="protein sequence ID" value="KAH7904516.1"/>
    <property type="molecule type" value="Genomic_DNA"/>
</dbReference>
<evidence type="ECO:0000313" key="1">
    <source>
        <dbReference type="EMBL" id="KAH7904516.1"/>
    </source>
</evidence>